<dbReference type="EMBL" id="JAGTPW010000009">
    <property type="protein sequence ID" value="MBR8644485.1"/>
    <property type="molecule type" value="Genomic_DNA"/>
</dbReference>
<proteinExistence type="predicted"/>
<dbReference type="Pfam" id="PF01636">
    <property type="entry name" value="APH"/>
    <property type="match status" value="1"/>
</dbReference>
<evidence type="ECO:0000313" key="3">
    <source>
        <dbReference type="Proteomes" id="UP000680045"/>
    </source>
</evidence>
<gene>
    <name evidence="2" type="ORF">KEH51_07400</name>
</gene>
<dbReference type="InterPro" id="IPR002575">
    <property type="entry name" value="Aminoglycoside_PTrfase"/>
</dbReference>
<dbReference type="InterPro" id="IPR011009">
    <property type="entry name" value="Kinase-like_dom_sf"/>
</dbReference>
<dbReference type="AlphaFoldDB" id="A0A941FMZ8"/>
<evidence type="ECO:0000259" key="1">
    <source>
        <dbReference type="Pfam" id="PF01636"/>
    </source>
</evidence>
<dbReference type="Gene3D" id="3.90.1200.10">
    <property type="match status" value="1"/>
</dbReference>
<dbReference type="SUPFAM" id="SSF56112">
    <property type="entry name" value="Protein kinase-like (PK-like)"/>
    <property type="match status" value="1"/>
</dbReference>
<dbReference type="Proteomes" id="UP000680045">
    <property type="component" value="Unassembled WGS sequence"/>
</dbReference>
<accession>A0A941FMZ8</accession>
<name>A0A941FMZ8_9BACI</name>
<protein>
    <submittedName>
        <fullName evidence="2">Phosphotransferase</fullName>
    </submittedName>
</protein>
<evidence type="ECO:0000313" key="2">
    <source>
        <dbReference type="EMBL" id="MBR8644485.1"/>
    </source>
</evidence>
<reference evidence="2" key="1">
    <citation type="submission" date="2021-04" db="EMBL/GenBank/DDBJ databases">
        <title>Whole genome sequencing of Enterococci isolates from hospitalized patients.</title>
        <authorList>
            <person name="Ogoti B.M."/>
            <person name="Onyambu F.G."/>
        </authorList>
    </citation>
    <scope>NUCLEOTIDE SEQUENCE</scope>
    <source>
        <strain evidence="2">242</strain>
    </source>
</reference>
<comment type="caution">
    <text evidence="2">The sequence shown here is derived from an EMBL/GenBank/DDBJ whole genome shotgun (WGS) entry which is preliminary data.</text>
</comment>
<organism evidence="2 3">
    <name type="scientific">Peribacillus frigoritolerans</name>
    <dbReference type="NCBI Taxonomy" id="450367"/>
    <lineage>
        <taxon>Bacteria</taxon>
        <taxon>Bacillati</taxon>
        <taxon>Bacillota</taxon>
        <taxon>Bacilli</taxon>
        <taxon>Bacillales</taxon>
        <taxon>Bacillaceae</taxon>
        <taxon>Peribacillus</taxon>
    </lineage>
</organism>
<feature type="domain" description="Aminoglycoside phosphotransferase" evidence="1">
    <location>
        <begin position="5"/>
        <end position="36"/>
    </location>
</feature>
<sequence length="64" mass="7284">MDVQHPISLVHGDIHIRNVLLDDEGVLAGVIDWEMSISGIQPLISPFIQLFPKRGAQCFFRNLW</sequence>